<dbReference type="GO" id="GO:0030488">
    <property type="term" value="P:tRNA methylation"/>
    <property type="evidence" value="ECO:0000318"/>
    <property type="project" value="GO_Central"/>
</dbReference>
<dbReference type="AlphaFoldDB" id="A0A0D1BZM4"/>
<dbReference type="InterPro" id="IPR051422">
    <property type="entry name" value="AlkB_tRNA_MeTrf/Diox"/>
</dbReference>
<reference evidence="4 5" key="1">
    <citation type="journal article" date="2006" name="Nature">
        <title>Insights from the genome of the biotrophic fungal plant pathogen Ustilago maydis.</title>
        <authorList>
            <person name="Kamper J."/>
            <person name="Kahmann R."/>
            <person name="Bolker M."/>
            <person name="Ma L.J."/>
            <person name="Brefort T."/>
            <person name="Saville B.J."/>
            <person name="Banuett F."/>
            <person name="Kronstad J.W."/>
            <person name="Gold S.E."/>
            <person name="Muller O."/>
            <person name="Perlin M.H."/>
            <person name="Wosten H.A."/>
            <person name="de Vries R."/>
            <person name="Ruiz-Herrera J."/>
            <person name="Reynaga-Pena C.G."/>
            <person name="Snetselaar K."/>
            <person name="McCann M."/>
            <person name="Perez-Martin J."/>
            <person name="Feldbrugge M."/>
            <person name="Basse C.W."/>
            <person name="Steinberg G."/>
            <person name="Ibeas J.I."/>
            <person name="Holloman W."/>
            <person name="Guzman P."/>
            <person name="Farman M."/>
            <person name="Stajich J.E."/>
            <person name="Sentandreu R."/>
            <person name="Gonzalez-Prieto J.M."/>
            <person name="Kennell J.C."/>
            <person name="Molina L."/>
            <person name="Schirawski J."/>
            <person name="Mendoza-Mendoza A."/>
            <person name="Greilinger D."/>
            <person name="Munch K."/>
            <person name="Rossel N."/>
            <person name="Scherer M."/>
            <person name="Vranes M."/>
            <person name="Ladendorf O."/>
            <person name="Vincon V."/>
            <person name="Fuchs U."/>
            <person name="Sandrock B."/>
            <person name="Meng S."/>
            <person name="Ho E.C."/>
            <person name="Cahill M.J."/>
            <person name="Boyce K.J."/>
            <person name="Klose J."/>
            <person name="Klosterman S.J."/>
            <person name="Deelstra H.J."/>
            <person name="Ortiz-Castellanos L."/>
            <person name="Li W."/>
            <person name="Sanchez-Alonso P."/>
            <person name="Schreier P.H."/>
            <person name="Hauser-Hahn I."/>
            <person name="Vaupel M."/>
            <person name="Koopmann E."/>
            <person name="Friedrich G."/>
            <person name="Voss H."/>
            <person name="Schluter T."/>
            <person name="Margolis J."/>
            <person name="Platt D."/>
            <person name="Swimmer C."/>
            <person name="Gnirke A."/>
            <person name="Chen F."/>
            <person name="Vysotskaia V."/>
            <person name="Mannhaupt G."/>
            <person name="Guldener U."/>
            <person name="Munsterkotter M."/>
            <person name="Haase D."/>
            <person name="Oesterheld M."/>
            <person name="Mewes H.W."/>
            <person name="Mauceli E.W."/>
            <person name="DeCaprio D."/>
            <person name="Wade C.M."/>
            <person name="Butler J."/>
            <person name="Young S."/>
            <person name="Jaffe D.B."/>
            <person name="Calvo S."/>
            <person name="Nusbaum C."/>
            <person name="Galagan J."/>
            <person name="Birren B.W."/>
        </authorList>
    </citation>
    <scope>NUCLEOTIDE SEQUENCE [LARGE SCALE GENOMIC DNA]</scope>
    <source>
        <strain evidence="5">DSM 14603 / FGSC 9021 / UM521</strain>
    </source>
</reference>
<keyword evidence="1" id="KW-0489">Methyltransferase</keyword>
<dbReference type="RefSeq" id="XP_011391352.1">
    <property type="nucleotide sequence ID" value="XM_011393050.1"/>
</dbReference>
<dbReference type="SUPFAM" id="SSF53335">
    <property type="entry name" value="S-adenosyl-L-methionine-dependent methyltransferases"/>
    <property type="match status" value="1"/>
</dbReference>
<accession>A0A0D1BZM4</accession>
<dbReference type="GO" id="GO:0005634">
    <property type="term" value="C:nucleus"/>
    <property type="evidence" value="ECO:0000318"/>
    <property type="project" value="GO_Central"/>
</dbReference>
<dbReference type="Gene3D" id="3.40.50.150">
    <property type="entry name" value="Vaccinia Virus protein VP39"/>
    <property type="match status" value="1"/>
</dbReference>
<dbReference type="VEuPathDB" id="FungiDB:UMAG_10709"/>
<evidence type="ECO:0000313" key="5">
    <source>
        <dbReference type="Proteomes" id="UP000000561"/>
    </source>
</evidence>
<evidence type="ECO:0000256" key="1">
    <source>
        <dbReference type="ARBA" id="ARBA00022603"/>
    </source>
</evidence>
<dbReference type="GO" id="GO:0005737">
    <property type="term" value="C:cytoplasm"/>
    <property type="evidence" value="ECO:0000318"/>
    <property type="project" value="GO_Central"/>
</dbReference>
<dbReference type="PANTHER" id="PTHR13069:SF21">
    <property type="entry name" value="ALKYLATED DNA REPAIR PROTEIN ALKB HOMOLOG 8"/>
    <property type="match status" value="1"/>
</dbReference>
<name>A0A0D1BZM4_MYCMD</name>
<evidence type="ECO:0000256" key="3">
    <source>
        <dbReference type="SAM" id="MobiDB-lite"/>
    </source>
</evidence>
<protein>
    <submittedName>
        <fullName evidence="4">Uncharacterized protein</fullName>
    </submittedName>
</protein>
<dbReference type="GO" id="GO:0106335">
    <property type="term" value="F:tRNA (5-carboxymethyluridine(34)-5-O)-methyltransferase activity"/>
    <property type="evidence" value="ECO:0000318"/>
    <property type="project" value="GO_Central"/>
</dbReference>
<sequence>MATDTTIDSLPVTGDGAAEALTATVLVASTPGAEAQTSALFDPLHQAKGSLQLQTEASAELHPLNSSLQSLYSVPSADGRLSRHQYRQLIAQIRHSVSQFAATTPALQLPPSSPQQSNHANTANQIRRYISLLTETSTHTAALAHSIAPIKSADVDRGNTAIHPMPLVSFPQQLQVGAFRRGSSDHPTSSWSLALETLDALCETLETTAKALGLETFSEPSSEATEVPSDTASGSVLTHTLTLGAKILVIDIELHIVKTGTVEGFRPKTKLKLSYATDSVDSQQTRDPRLGAVLERDVELIAEKLFGPVSSSSLQQDRTVVAQTLAKWTTNLNELLVLDDLEARASQAATEGSRTSDLFAAMQGLCSAVARISEAEASSSSSAAALLDRGHGLHKLHETKPFLHSIYAHDPTLKQNYTLSIGVQALDLPVADQTGISTVTPSFPLSLSAQDLLASSSTMDQAQALGSIPSETDREKLVPLHFVVQLSPPVVVTRPTAAKLACICNLQQLTPHNNNPGAPVPASGGATWFEDVLATSWSRRPRQASEDARKSSKCTFTLAQTVESVRSTELQGLVIDCLPLLSNPAPPADAMDESSSPQVGASTLARLLAAIEVLRDEVKVTEIMHSAISSSESEAGTVDGGQGQADDLSLDDVLASASSEDSGKIAVTIAFRTPLHGAVDEAQRSLSLQLVFRALADNGATVNFDASISPSKPTSEVGWLLSAVAESDASGKTASKQARLESSSSEAQSMVAELRDLDSLEDVVVGLLGWAEQQLELRLKKPAASDAAFDALSYEQQNVHAIYETIAPHFSNTRYKPWPLIPAFLSTIPAGSLGADLGCGNGKYLGIRSTLGLPRTTTPTPESESDQESLTRRLGQESLVTIGVDRSSNLIGLARNNFGMMEGANKPALAADQRYHEVAVGDAIESSLRTGVFDYAISIATIHHFSTWQRRRASVQELIRIVAPVQGGSLSAASDGGVGTADARLQGGSGRGRFMIFVWALEQKDEGKRHFQATHPESLKHEREIHDPNHVKSKDRLVSYSGLHTVGQAEADAQVTDVQDVLVPWVLTTAASKKAKPPKACKGSNKLDVAASRDMQATTREVETALSSLTVQTEADETRPARKVGQVDTDGARPVYNRYYHMFRSGELEALVADAAATMPAVHRSSAGVAQRIHVVREAGGWERGNWWGVWRVQWSQP</sequence>
<dbReference type="eggNOG" id="KOG1331">
    <property type="taxonomic scope" value="Eukaryota"/>
</dbReference>
<dbReference type="InParanoid" id="A0A0D1BZM4"/>
<keyword evidence="5" id="KW-1185">Reference proteome</keyword>
<dbReference type="GO" id="GO:0002098">
    <property type="term" value="P:tRNA wobble uridine modification"/>
    <property type="evidence" value="ECO:0000318"/>
    <property type="project" value="GO_Central"/>
</dbReference>
<feature type="region of interest" description="Disordered" evidence="3">
    <location>
        <begin position="850"/>
        <end position="872"/>
    </location>
</feature>
<dbReference type="Proteomes" id="UP000000561">
    <property type="component" value="Chromosome 15"/>
</dbReference>
<keyword evidence="2" id="KW-0808">Transferase</keyword>
<evidence type="ECO:0000256" key="2">
    <source>
        <dbReference type="ARBA" id="ARBA00022679"/>
    </source>
</evidence>
<dbReference type="GeneID" id="23566703"/>
<proteinExistence type="predicted"/>
<dbReference type="OrthoDB" id="271595at2759"/>
<dbReference type="STRING" id="237631.A0A0D1BZM4"/>
<evidence type="ECO:0000313" key="4">
    <source>
        <dbReference type="EMBL" id="KIS67157.1"/>
    </source>
</evidence>
<organism evidence="4 5">
    <name type="scientific">Mycosarcoma maydis</name>
    <name type="common">Corn smut fungus</name>
    <name type="synonym">Ustilago maydis</name>
    <dbReference type="NCBI Taxonomy" id="5270"/>
    <lineage>
        <taxon>Eukaryota</taxon>
        <taxon>Fungi</taxon>
        <taxon>Dikarya</taxon>
        <taxon>Basidiomycota</taxon>
        <taxon>Ustilaginomycotina</taxon>
        <taxon>Ustilaginomycetes</taxon>
        <taxon>Ustilaginales</taxon>
        <taxon>Ustilaginaceae</taxon>
        <taxon>Mycosarcoma</taxon>
    </lineage>
</organism>
<dbReference type="KEGG" id="uma:UMAG_10709"/>
<dbReference type="PANTHER" id="PTHR13069">
    <property type="entry name" value="ALKYLATED DNA REPAIR PROTEIN ALKB HOMOLOG 8"/>
    <property type="match status" value="1"/>
</dbReference>
<dbReference type="InterPro" id="IPR029063">
    <property type="entry name" value="SAM-dependent_MTases_sf"/>
</dbReference>
<dbReference type="GO" id="GO:0000049">
    <property type="term" value="F:tRNA binding"/>
    <property type="evidence" value="ECO:0000318"/>
    <property type="project" value="GO_Central"/>
</dbReference>
<dbReference type="EMBL" id="CM003154">
    <property type="protein sequence ID" value="KIS67157.1"/>
    <property type="molecule type" value="Genomic_DNA"/>
</dbReference>
<gene>
    <name evidence="4" type="ORF">UMAG_10709</name>
</gene>